<protein>
    <submittedName>
        <fullName evidence="1">Uncharacterized protein</fullName>
    </submittedName>
</protein>
<proteinExistence type="predicted"/>
<dbReference type="EMBL" id="QPJD01000002">
    <property type="protein sequence ID" value="RCW50860.1"/>
    <property type="molecule type" value="Genomic_DNA"/>
</dbReference>
<sequence length="171" mass="20181">MPTHFNYETFTKYGVQPSKVKILNHAIDCAQYDNIFPPYPFPSEVKSFRFLYTLAFDYRKGLDLLLPSYCEEFSNTEDVSLILKIYVPNWNSEDNVADVFSSYIPVKNNNPHIYFIIEKNTSRNSFIVIFELHLLCYYRKGVRRGIASDGNDVYGQTGYFHKLGWMYRIYE</sequence>
<keyword evidence="2" id="KW-1185">Reference proteome</keyword>
<evidence type="ECO:0000313" key="2">
    <source>
        <dbReference type="Proteomes" id="UP000252415"/>
    </source>
</evidence>
<evidence type="ECO:0000313" key="1">
    <source>
        <dbReference type="EMBL" id="RCW50860.1"/>
    </source>
</evidence>
<dbReference type="PANTHER" id="PTHR46656:SF3">
    <property type="entry name" value="PUTATIVE-RELATED"/>
    <property type="match status" value="1"/>
</dbReference>
<organism evidence="1 2">
    <name type="scientific">Paenibacillus prosopidis</name>
    <dbReference type="NCBI Taxonomy" id="630520"/>
    <lineage>
        <taxon>Bacteria</taxon>
        <taxon>Bacillati</taxon>
        <taxon>Bacillota</taxon>
        <taxon>Bacilli</taxon>
        <taxon>Bacillales</taxon>
        <taxon>Paenibacillaceae</taxon>
        <taxon>Paenibacillus</taxon>
    </lineage>
</organism>
<dbReference type="PANTHER" id="PTHR46656">
    <property type="entry name" value="PUTATIVE-RELATED"/>
    <property type="match status" value="1"/>
</dbReference>
<gene>
    <name evidence="1" type="ORF">DFP97_10252</name>
</gene>
<dbReference type="Proteomes" id="UP000252415">
    <property type="component" value="Unassembled WGS sequence"/>
</dbReference>
<name>A0A368WAF2_9BACL</name>
<dbReference type="AlphaFoldDB" id="A0A368WAF2"/>
<reference evidence="1 2" key="1">
    <citation type="submission" date="2018-07" db="EMBL/GenBank/DDBJ databases">
        <title>Genomic Encyclopedia of Type Strains, Phase III (KMG-III): the genomes of soil and plant-associated and newly described type strains.</title>
        <authorList>
            <person name="Whitman W."/>
        </authorList>
    </citation>
    <scope>NUCLEOTIDE SEQUENCE [LARGE SCALE GENOMIC DNA]</scope>
    <source>
        <strain evidence="1 2">CECT 7506</strain>
    </source>
</reference>
<comment type="caution">
    <text evidence="1">The sequence shown here is derived from an EMBL/GenBank/DDBJ whole genome shotgun (WGS) entry which is preliminary data.</text>
</comment>
<accession>A0A368WAF2</accession>